<keyword evidence="3" id="KW-1185">Reference proteome</keyword>
<dbReference type="Proteomes" id="UP000014139">
    <property type="component" value="Unassembled WGS sequence"/>
</dbReference>
<dbReference type="InterPro" id="IPR003115">
    <property type="entry name" value="ParB_N"/>
</dbReference>
<feature type="domain" description="ParB-like N-terminal" evidence="1">
    <location>
        <begin position="2"/>
        <end position="79"/>
    </location>
</feature>
<dbReference type="Gene3D" id="3.90.1530.10">
    <property type="entry name" value="Conserved hypothetical protein from pyrococcus furiosus pfu- 392566-001, ParB domain"/>
    <property type="match status" value="1"/>
</dbReference>
<dbReference type="InterPro" id="IPR036086">
    <property type="entry name" value="ParB/Sulfiredoxin_sf"/>
</dbReference>
<organism evidence="2 3">
    <name type="scientific">Amycolatopsis vancoresmycina DSM 44592</name>
    <dbReference type="NCBI Taxonomy" id="1292037"/>
    <lineage>
        <taxon>Bacteria</taxon>
        <taxon>Bacillati</taxon>
        <taxon>Actinomycetota</taxon>
        <taxon>Actinomycetes</taxon>
        <taxon>Pseudonocardiales</taxon>
        <taxon>Pseudonocardiaceae</taxon>
        <taxon>Amycolatopsis</taxon>
    </lineage>
</organism>
<gene>
    <name evidence="2" type="ORF">H480_03658</name>
</gene>
<protein>
    <recommendedName>
        <fullName evidence="1">ParB-like N-terminal domain-containing protein</fullName>
    </recommendedName>
</protein>
<name>R1GF64_9PSEU</name>
<dbReference type="OrthoDB" id="3176965at2"/>
<accession>R1GF64</accession>
<dbReference type="PATRIC" id="fig|1292037.4.peg.720"/>
<evidence type="ECO:0000313" key="2">
    <source>
        <dbReference type="EMBL" id="EOD69917.1"/>
    </source>
</evidence>
<dbReference type="AlphaFoldDB" id="R1GF64"/>
<dbReference type="EMBL" id="AOUO01000035">
    <property type="protein sequence ID" value="EOD69917.1"/>
    <property type="molecule type" value="Genomic_DNA"/>
</dbReference>
<dbReference type="RefSeq" id="WP_003058619.1">
    <property type="nucleotide sequence ID" value="NZ_AOUO01000035.1"/>
</dbReference>
<evidence type="ECO:0000313" key="3">
    <source>
        <dbReference type="Proteomes" id="UP000014139"/>
    </source>
</evidence>
<sequence>MTTIPIKSLHQGNLDTQRSGLDESRIQYFIDHPTEIEGILVYEAPSDGERVTVNGHHRVEAARRLGWTTIEAKLRPGTRTDALTYMDMKRKPWSEIEAENYGQ</sequence>
<dbReference type="SUPFAM" id="SSF110849">
    <property type="entry name" value="ParB/Sulfiredoxin"/>
    <property type="match status" value="1"/>
</dbReference>
<dbReference type="Pfam" id="PF02195">
    <property type="entry name" value="ParB_N"/>
    <property type="match status" value="1"/>
</dbReference>
<evidence type="ECO:0000259" key="1">
    <source>
        <dbReference type="Pfam" id="PF02195"/>
    </source>
</evidence>
<proteinExistence type="predicted"/>
<comment type="caution">
    <text evidence="2">The sequence shown here is derived from an EMBL/GenBank/DDBJ whole genome shotgun (WGS) entry which is preliminary data.</text>
</comment>
<reference evidence="2 3" key="1">
    <citation type="submission" date="2013-02" db="EMBL/GenBank/DDBJ databases">
        <title>Draft genome sequence of Amycolatopsis vancoresmycina strain DSM 44592T.</title>
        <authorList>
            <person name="Kumar S."/>
            <person name="Kaur N."/>
            <person name="Kaur C."/>
            <person name="Raghava G.P.S."/>
            <person name="Mayilraj S."/>
        </authorList>
    </citation>
    <scope>NUCLEOTIDE SEQUENCE [LARGE SCALE GENOMIC DNA]</scope>
    <source>
        <strain evidence="2 3">DSM 44592</strain>
    </source>
</reference>